<gene>
    <name evidence="3" type="ORF">GTA08_BOTSDO07914</name>
</gene>
<feature type="compositionally biased region" description="Polar residues" evidence="1">
    <location>
        <begin position="181"/>
        <end position="232"/>
    </location>
</feature>
<keyword evidence="4" id="KW-1185">Reference proteome</keyword>
<evidence type="ECO:0000313" key="3">
    <source>
        <dbReference type="EMBL" id="KAF4304101.1"/>
    </source>
</evidence>
<proteinExistence type="predicted"/>
<dbReference type="OrthoDB" id="342264at2759"/>
<sequence length="718" mass="78054">MSNASATLVAASTATAALDLPYDITANGDTGILRDESGNISLKSACSAQGSQDPGQRLALITVDNHSISFEANVDGFTITPPSAETLSRYHDITVPPSTKEHRWSTVLRPDDTIRFSDGAAEFDLILKIEDRNEVEVTSSIQQSGDGMEDEVPETQERPSMSAPSVSNRRTEKRNTNRTTVQVEQSMQGSNTLRSTPPSRNTQQSLVVEETPATNRNIALTGNSESNAAQQDTVDMKEFVSTDVSTPTAVKDSFADRPKNIQAEQTIPSLELGSLGRSDMDAEEETTASEDDDEDDEDQMTENPDFSAAPEDRKSQNRGQSATPKAPSSVSTPLNVMDDVKDTTPLAADEEINLDQAAEAEEVMPKAESKRQLRTRPQPEVRIPPSRSKKRSPPDETPSNISVKKSRTTKGKEQAQSQDSLASSIKIRVEKPPASIVPTPSTERLKAVSERTTPAASQTSFASQSPRRSASSSVQVHSPFRGKSPRVAFSNTSMSENVNTSKFLKKQGVQTADKVTEKGCDIVCIGLSNGTYVKSAKLLLGLAFGKPIVSYDWVVKSREAGRLLEVSYFPPLHAPDEWLWGGNEEDVNQALTVDRSTLFKGNVFFVTPALKKEYAGGYADLERIIKAAGAKVVSKSARDYKHTDDTIILASENSDLEGMALMGADKDEDGYQLYTKDLVSMSVIRGALDLDSEEFKIKQSSSQSKRERAVSGRKRKGG</sequence>
<protein>
    <submittedName>
        <fullName evidence="3">BRCT domain-containing protein</fullName>
    </submittedName>
</protein>
<feature type="domain" description="BRCT" evidence="2">
    <location>
        <begin position="475"/>
        <end position="571"/>
    </location>
</feature>
<organism evidence="3 4">
    <name type="scientific">Botryosphaeria dothidea</name>
    <dbReference type="NCBI Taxonomy" id="55169"/>
    <lineage>
        <taxon>Eukaryota</taxon>
        <taxon>Fungi</taxon>
        <taxon>Dikarya</taxon>
        <taxon>Ascomycota</taxon>
        <taxon>Pezizomycotina</taxon>
        <taxon>Dothideomycetes</taxon>
        <taxon>Dothideomycetes incertae sedis</taxon>
        <taxon>Botryosphaeriales</taxon>
        <taxon>Botryosphaeriaceae</taxon>
        <taxon>Botryosphaeria</taxon>
    </lineage>
</organism>
<feature type="compositionally biased region" description="Polar residues" evidence="1">
    <location>
        <begin position="414"/>
        <end position="423"/>
    </location>
</feature>
<feature type="compositionally biased region" description="Acidic residues" evidence="1">
    <location>
        <begin position="281"/>
        <end position="300"/>
    </location>
</feature>
<evidence type="ECO:0000256" key="1">
    <source>
        <dbReference type="SAM" id="MobiDB-lite"/>
    </source>
</evidence>
<evidence type="ECO:0000313" key="4">
    <source>
        <dbReference type="Proteomes" id="UP000572817"/>
    </source>
</evidence>
<dbReference type="EMBL" id="WWBZ02000051">
    <property type="protein sequence ID" value="KAF4304101.1"/>
    <property type="molecule type" value="Genomic_DNA"/>
</dbReference>
<dbReference type="AlphaFoldDB" id="A0A8H4IMR6"/>
<comment type="caution">
    <text evidence="3">The sequence shown here is derived from an EMBL/GenBank/DDBJ whole genome shotgun (WGS) entry which is preliminary data.</text>
</comment>
<dbReference type="InterPro" id="IPR001357">
    <property type="entry name" value="BRCT_dom"/>
</dbReference>
<dbReference type="InterPro" id="IPR036420">
    <property type="entry name" value="BRCT_dom_sf"/>
</dbReference>
<dbReference type="SUPFAM" id="SSF52113">
    <property type="entry name" value="BRCT domain"/>
    <property type="match status" value="1"/>
</dbReference>
<feature type="compositionally biased region" description="Polar residues" evidence="1">
    <location>
        <begin position="450"/>
        <end position="459"/>
    </location>
</feature>
<dbReference type="Proteomes" id="UP000572817">
    <property type="component" value="Unassembled WGS sequence"/>
</dbReference>
<dbReference type="Gene3D" id="3.40.50.10190">
    <property type="entry name" value="BRCT domain"/>
    <property type="match status" value="2"/>
</dbReference>
<feature type="compositionally biased region" description="Polar residues" evidence="1">
    <location>
        <begin position="136"/>
        <end position="145"/>
    </location>
</feature>
<dbReference type="CDD" id="cd17744">
    <property type="entry name" value="BRCT_MDC1_rpt1"/>
    <property type="match status" value="1"/>
</dbReference>
<feature type="region of interest" description="Disordered" evidence="1">
    <location>
        <begin position="250"/>
        <end position="492"/>
    </location>
</feature>
<feature type="compositionally biased region" description="Low complexity" evidence="1">
    <location>
        <begin position="460"/>
        <end position="476"/>
    </location>
</feature>
<accession>A0A8H4IMR6</accession>
<evidence type="ECO:0000259" key="2">
    <source>
        <dbReference type="PROSITE" id="PS50172"/>
    </source>
</evidence>
<feature type="compositionally biased region" description="Polar residues" evidence="1">
    <location>
        <begin position="158"/>
        <end position="167"/>
    </location>
</feature>
<feature type="region of interest" description="Disordered" evidence="1">
    <location>
        <begin position="699"/>
        <end position="718"/>
    </location>
</feature>
<reference evidence="3" key="1">
    <citation type="submission" date="2020-04" db="EMBL/GenBank/DDBJ databases">
        <title>Genome Assembly and Annotation of Botryosphaeria dothidea sdau 11-99, a Latent Pathogen of Apple Fruit Ring Rot in China.</title>
        <authorList>
            <person name="Yu C."/>
            <person name="Diao Y."/>
            <person name="Lu Q."/>
            <person name="Zhao J."/>
            <person name="Cui S."/>
            <person name="Peng C."/>
            <person name="He B."/>
            <person name="Liu H."/>
        </authorList>
    </citation>
    <scope>NUCLEOTIDE SEQUENCE [LARGE SCALE GENOMIC DNA]</scope>
    <source>
        <strain evidence="3">Sdau11-99</strain>
    </source>
</reference>
<name>A0A8H4IMR6_9PEZI</name>
<feature type="compositionally biased region" description="Acidic residues" evidence="1">
    <location>
        <begin position="348"/>
        <end position="362"/>
    </location>
</feature>
<dbReference type="PROSITE" id="PS50172">
    <property type="entry name" value="BRCT"/>
    <property type="match status" value="1"/>
</dbReference>
<feature type="compositionally biased region" description="Polar residues" evidence="1">
    <location>
        <begin position="317"/>
        <end position="334"/>
    </location>
</feature>
<feature type="region of interest" description="Disordered" evidence="1">
    <location>
        <begin position="135"/>
        <end position="232"/>
    </location>
</feature>